<sequence length="427" mass="47980">MYDYSKEPHRVIFVIDSKSFYASVEAVDHHKNPLLDPVIVVSKGDNIGGGGLVLATSPMAKKLFGLKTNVSRLKDIPKDPRLFIYPPRMNRYITKNLEINHIFNHYVCDEDLHPYSIDESILDLTNSWRLYGQTISEVAHKIQQEVKEKTGIYTTIGIGDNPTQAKIALDLYAKKNPSFLGEIHYETIETFLWPIDDLASVWSIGKKTAQKLNNLGIYTLKDLAHFDPYLLQQKMGVIGAQLYALSWGIDRSVLKENLVPKSKSIGNSQVLPYDYTTLNDLRIVFRELADQVATRIRKQGYFTGCIAIYFNDQVKGVSKQKKIEPTNLSLTLADEVEKLVKDSWTGQTVRQISLYCTDLTRSNAAQGNLFLSKTQQDKEATLENSVDEIRKKFGFTKLVHTASLKKGGTAIKRAGLVGGHAGGNSYE</sequence>
<dbReference type="InterPro" id="IPR043128">
    <property type="entry name" value="Rev_trsase/Diguanyl_cyclase"/>
</dbReference>
<dbReference type="Gene3D" id="1.10.150.20">
    <property type="entry name" value="5' to 3' exonuclease, C-terminal subdomain"/>
    <property type="match status" value="1"/>
</dbReference>
<dbReference type="PROSITE" id="PS50173">
    <property type="entry name" value="UMUC"/>
    <property type="match status" value="1"/>
</dbReference>
<dbReference type="Gene3D" id="3.30.1490.100">
    <property type="entry name" value="DNA polymerase, Y-family, little finger domain"/>
    <property type="match status" value="1"/>
</dbReference>
<dbReference type="PANTHER" id="PTHR11076">
    <property type="entry name" value="DNA REPAIR POLYMERASE UMUC / TRANSFERASE FAMILY MEMBER"/>
    <property type="match status" value="1"/>
</dbReference>
<feature type="domain" description="UmuC" evidence="6">
    <location>
        <begin position="12"/>
        <end position="205"/>
    </location>
</feature>
<dbReference type="PANTHER" id="PTHR11076:SF35">
    <property type="entry name" value="DNA REPAIR PROTEIN HOMOLOG YOBH"/>
    <property type="match status" value="1"/>
</dbReference>
<evidence type="ECO:0000256" key="4">
    <source>
        <dbReference type="ARBA" id="ARBA00022705"/>
    </source>
</evidence>
<dbReference type="SUPFAM" id="SSF56672">
    <property type="entry name" value="DNA/RNA polymerases"/>
    <property type="match status" value="1"/>
</dbReference>
<keyword evidence="8" id="KW-1185">Reference proteome</keyword>
<evidence type="ECO:0000313" key="8">
    <source>
        <dbReference type="Proteomes" id="UP001321861"/>
    </source>
</evidence>
<dbReference type="Pfam" id="PF00817">
    <property type="entry name" value="IMS"/>
    <property type="match status" value="1"/>
</dbReference>
<dbReference type="InterPro" id="IPR024728">
    <property type="entry name" value="PolY_HhH_motif"/>
</dbReference>
<keyword evidence="2" id="KW-0515">Mutator protein</keyword>
<dbReference type="Gene3D" id="3.30.70.270">
    <property type="match status" value="1"/>
</dbReference>
<evidence type="ECO:0000256" key="5">
    <source>
        <dbReference type="ARBA" id="ARBA00022932"/>
    </source>
</evidence>
<protein>
    <submittedName>
        <fullName evidence="7">Type VI secretion protein ImpB</fullName>
    </submittedName>
</protein>
<gene>
    <name evidence="7" type="ORF">XA3_10370</name>
</gene>
<dbReference type="Gene3D" id="3.40.1170.60">
    <property type="match status" value="1"/>
</dbReference>
<dbReference type="GO" id="GO:0006260">
    <property type="term" value="P:DNA replication"/>
    <property type="evidence" value="ECO:0007669"/>
    <property type="project" value="UniProtKB-KW"/>
</dbReference>
<comment type="similarity">
    <text evidence="1">Belongs to the DNA polymerase type-Y family.</text>
</comment>
<keyword evidence="5" id="KW-0239">DNA-directed DNA polymerase</keyword>
<dbReference type="InterPro" id="IPR001126">
    <property type="entry name" value="UmuC"/>
</dbReference>
<dbReference type="GO" id="GO:0009432">
    <property type="term" value="P:SOS response"/>
    <property type="evidence" value="ECO:0007669"/>
    <property type="project" value="TreeGrafter"/>
</dbReference>
<dbReference type="KEGG" id="xap:XA3_10370"/>
<evidence type="ECO:0000313" key="7">
    <source>
        <dbReference type="EMBL" id="BDR58596.1"/>
    </source>
</evidence>
<dbReference type="CDD" id="cd01700">
    <property type="entry name" value="PolY_Pol_V_umuC"/>
    <property type="match status" value="1"/>
</dbReference>
<dbReference type="GO" id="GO:0042276">
    <property type="term" value="P:error-prone translesion synthesis"/>
    <property type="evidence" value="ECO:0007669"/>
    <property type="project" value="TreeGrafter"/>
</dbReference>
<dbReference type="InterPro" id="IPR017961">
    <property type="entry name" value="DNA_pol_Y-fam_little_finger"/>
</dbReference>
<dbReference type="GO" id="GO:0005829">
    <property type="term" value="C:cytosol"/>
    <property type="evidence" value="ECO:0007669"/>
    <property type="project" value="TreeGrafter"/>
</dbReference>
<keyword evidence="5" id="KW-0808">Transferase</keyword>
<dbReference type="AlphaFoldDB" id="A0AAU9D1L2"/>
<evidence type="ECO:0000256" key="1">
    <source>
        <dbReference type="ARBA" id="ARBA00010945"/>
    </source>
</evidence>
<evidence type="ECO:0000256" key="3">
    <source>
        <dbReference type="ARBA" id="ARBA00022695"/>
    </source>
</evidence>
<dbReference type="GO" id="GO:0003684">
    <property type="term" value="F:damaged DNA binding"/>
    <property type="evidence" value="ECO:0007669"/>
    <property type="project" value="InterPro"/>
</dbReference>
<proteinExistence type="inferred from homology"/>
<organism evidence="7 8">
    <name type="scientific">Xylocopilactobacillus apicola</name>
    <dbReference type="NCBI Taxonomy" id="2932184"/>
    <lineage>
        <taxon>Bacteria</taxon>
        <taxon>Bacillati</taxon>
        <taxon>Bacillota</taxon>
        <taxon>Bacilli</taxon>
        <taxon>Lactobacillales</taxon>
        <taxon>Lactobacillaceae</taxon>
        <taxon>Xylocopilactobacillus</taxon>
    </lineage>
</organism>
<dbReference type="Proteomes" id="UP001321861">
    <property type="component" value="Chromosome"/>
</dbReference>
<dbReference type="Pfam" id="PF11799">
    <property type="entry name" value="IMS_C"/>
    <property type="match status" value="1"/>
</dbReference>
<keyword evidence="4" id="KW-0235">DNA replication</keyword>
<dbReference type="RefSeq" id="WP_317636474.1">
    <property type="nucleotide sequence ID" value="NZ_AP026802.1"/>
</dbReference>
<evidence type="ECO:0000259" key="6">
    <source>
        <dbReference type="PROSITE" id="PS50173"/>
    </source>
</evidence>
<dbReference type="GO" id="GO:0003887">
    <property type="term" value="F:DNA-directed DNA polymerase activity"/>
    <property type="evidence" value="ECO:0007669"/>
    <property type="project" value="UniProtKB-KW"/>
</dbReference>
<reference evidence="7 8" key="1">
    <citation type="journal article" date="2023" name="Microbiol. Spectr.">
        <title>Symbiosis of Carpenter Bees with Uncharacterized Lactic Acid Bacteria Showing NAD Auxotrophy.</title>
        <authorList>
            <person name="Kawasaki S."/>
            <person name="Ozawa K."/>
            <person name="Mori T."/>
            <person name="Yamamoto A."/>
            <person name="Ito M."/>
            <person name="Ohkuma M."/>
            <person name="Sakamoto M."/>
            <person name="Matsutani M."/>
        </authorList>
    </citation>
    <scope>NUCLEOTIDE SEQUENCE [LARGE SCALE GENOMIC DNA]</scope>
    <source>
        <strain evidence="7 8">XA3</strain>
    </source>
</reference>
<dbReference type="InterPro" id="IPR043502">
    <property type="entry name" value="DNA/RNA_pol_sf"/>
</dbReference>
<dbReference type="Pfam" id="PF11798">
    <property type="entry name" value="IMS_HHH"/>
    <property type="match status" value="1"/>
</dbReference>
<dbReference type="InterPro" id="IPR050116">
    <property type="entry name" value="DNA_polymerase-Y"/>
</dbReference>
<keyword evidence="3" id="KW-0548">Nucleotidyltransferase</keyword>
<name>A0AAU9D1L2_9LACO</name>
<dbReference type="SUPFAM" id="SSF100879">
    <property type="entry name" value="Lesion bypass DNA polymerase (Y-family), little finger domain"/>
    <property type="match status" value="1"/>
</dbReference>
<dbReference type="EMBL" id="AP026802">
    <property type="protein sequence ID" value="BDR58596.1"/>
    <property type="molecule type" value="Genomic_DNA"/>
</dbReference>
<dbReference type="GO" id="GO:0006281">
    <property type="term" value="P:DNA repair"/>
    <property type="evidence" value="ECO:0007669"/>
    <property type="project" value="InterPro"/>
</dbReference>
<evidence type="ECO:0000256" key="2">
    <source>
        <dbReference type="ARBA" id="ARBA00022457"/>
    </source>
</evidence>
<accession>A0AAU9D1L2</accession>
<dbReference type="InterPro" id="IPR036775">
    <property type="entry name" value="DNA_pol_Y-fam_lit_finger_sf"/>
</dbReference>